<proteinExistence type="predicted"/>
<protein>
    <submittedName>
        <fullName evidence="2">DUF4132 domain-containing protein</fullName>
    </submittedName>
</protein>
<dbReference type="Proteomes" id="UP000886861">
    <property type="component" value="Unassembled WGS sequence"/>
</dbReference>
<accession>A0A9D1NEN9</accession>
<reference evidence="2" key="2">
    <citation type="journal article" date="2021" name="PeerJ">
        <title>Extensive microbial diversity within the chicken gut microbiome revealed by metagenomics and culture.</title>
        <authorList>
            <person name="Gilroy R."/>
            <person name="Ravi A."/>
            <person name="Getino M."/>
            <person name="Pursley I."/>
            <person name="Horton D.L."/>
            <person name="Alikhan N.F."/>
            <person name="Baker D."/>
            <person name="Gharbi K."/>
            <person name="Hall N."/>
            <person name="Watson M."/>
            <person name="Adriaenssens E.M."/>
            <person name="Foster-Nyarko E."/>
            <person name="Jarju S."/>
            <person name="Secka A."/>
            <person name="Antonio M."/>
            <person name="Oren A."/>
            <person name="Chaudhuri R.R."/>
            <person name="La Ragione R."/>
            <person name="Hildebrand F."/>
            <person name="Pallen M.J."/>
        </authorList>
    </citation>
    <scope>NUCLEOTIDE SEQUENCE</scope>
    <source>
        <strain evidence="2">CHK186-9395</strain>
    </source>
</reference>
<gene>
    <name evidence="2" type="ORF">IAA62_01990</name>
</gene>
<reference evidence="2" key="1">
    <citation type="submission" date="2020-10" db="EMBL/GenBank/DDBJ databases">
        <authorList>
            <person name="Gilroy R."/>
        </authorList>
    </citation>
    <scope>NUCLEOTIDE SEQUENCE</scope>
    <source>
        <strain evidence="2">CHK186-9395</strain>
    </source>
</reference>
<evidence type="ECO:0000313" key="2">
    <source>
        <dbReference type="EMBL" id="HIV01309.1"/>
    </source>
</evidence>
<comment type="caution">
    <text evidence="2">The sequence shown here is derived from an EMBL/GenBank/DDBJ whole genome shotgun (WGS) entry which is preliminary data.</text>
</comment>
<dbReference type="SUPFAM" id="SSF48371">
    <property type="entry name" value="ARM repeat"/>
    <property type="match status" value="1"/>
</dbReference>
<sequence length="730" mass="85966">MEILRNISQINEKLIDLFGFKEEDLENFLNEIMDDELIKKTVENVGNISEKKAELNSLRELIFQLQDYLTPLANLIKMLLYSKNYDLIYDLITKIFVGQIGSIRYQSKSSTNFTERYFDRFIEIVKNCKIPSEAYIPFIASIFKTEQLDGIALWKRPALEYLQNFYNENEDWLLKFVNSNPEQKYGILEAIVQFNTMKGVALLIDNFTNEQLEEELEHSLQIIKEHKRDILNYMDREMVSADEDKLAKFTQIMLAMDNDPEVVSRLKDLYDRTESEKVRELISNKWGISETMNIKTEKQFLNAVRRKIKEPQERSLGVPFDSLHVKLKSGYPADNAVYTFIIYLFKEEKNLKNLNKLKILKTNILDEDSVHEFAYKMFKVLSSKPDINQAKWCIRMFCLFADSELLKEIYEFLIDLFKEGRNKEGRYLALCLINCGYKDIVNVFRRLLTIQNEYIKENIDFFIDELSRATSTDKNELLDMLVPDVFTEEEYEKQKLRLYDAFISGRLYTKDEFKHLFLDNPIYKELGKSLVFGEYKFGRLHNAFVIENDDIKFLIGQPLPEQEVEGIDGKVGIGIIHSLDCDFRYEKIFNYYENPPFTQFKTINFDVTDINRSNISVNRFIGTFVDAKKFFEMMKRYGFKINKTEEEIEFTSMVHEMPTLNLLTEVEFESKQTENSLTCTIGAIRFYNLDSTMKAKDKFITQKSNALSISAIPYRFYDFVLSAVYYSSIK</sequence>
<dbReference type="EMBL" id="DVOJ01000007">
    <property type="protein sequence ID" value="HIV01309.1"/>
    <property type="molecule type" value="Genomic_DNA"/>
</dbReference>
<feature type="domain" description="DUF4132" evidence="1">
    <location>
        <begin position="490"/>
        <end position="639"/>
    </location>
</feature>
<organism evidence="2 3">
    <name type="scientific">Candidatus Caccopulliclostridium gallistercoris</name>
    <dbReference type="NCBI Taxonomy" id="2840719"/>
    <lineage>
        <taxon>Bacteria</taxon>
        <taxon>Bacillati</taxon>
        <taxon>Bacillota</taxon>
        <taxon>Clostridia</taxon>
        <taxon>Candidatus Caccopulliclostridium</taxon>
    </lineage>
</organism>
<dbReference type="AlphaFoldDB" id="A0A9D1NEN9"/>
<dbReference type="InterPro" id="IPR025406">
    <property type="entry name" value="DUF4132"/>
</dbReference>
<name>A0A9D1NEN9_9FIRM</name>
<dbReference type="InterPro" id="IPR016024">
    <property type="entry name" value="ARM-type_fold"/>
</dbReference>
<dbReference type="Pfam" id="PF13569">
    <property type="entry name" value="DUF4132"/>
    <property type="match status" value="1"/>
</dbReference>
<evidence type="ECO:0000313" key="3">
    <source>
        <dbReference type="Proteomes" id="UP000886861"/>
    </source>
</evidence>
<evidence type="ECO:0000259" key="1">
    <source>
        <dbReference type="Pfam" id="PF13569"/>
    </source>
</evidence>